<feature type="transmembrane region" description="Helical" evidence="5">
    <location>
        <begin position="128"/>
        <end position="146"/>
    </location>
</feature>
<dbReference type="Proteomes" id="UP000006753">
    <property type="component" value="Unassembled WGS sequence"/>
</dbReference>
<protein>
    <recommendedName>
        <fullName evidence="6">MARVEL domain-containing protein</fullName>
    </recommendedName>
</protein>
<dbReference type="InterPro" id="IPR008253">
    <property type="entry name" value="Marvel"/>
</dbReference>
<dbReference type="OMA" id="AFMWFLW"/>
<evidence type="ECO:0000256" key="1">
    <source>
        <dbReference type="ARBA" id="ARBA00004141"/>
    </source>
</evidence>
<dbReference type="AlphaFoldDB" id="K1XWE1"/>
<dbReference type="EMBL" id="JH921437">
    <property type="protein sequence ID" value="EKD17064.1"/>
    <property type="molecule type" value="Genomic_DNA"/>
</dbReference>
<keyword evidence="4 5" id="KW-0472">Membrane</keyword>
<keyword evidence="2 5" id="KW-0812">Transmembrane</keyword>
<proteinExistence type="predicted"/>
<evidence type="ECO:0000256" key="3">
    <source>
        <dbReference type="ARBA" id="ARBA00022989"/>
    </source>
</evidence>
<dbReference type="KEGG" id="mbe:MBM_04641"/>
<organism evidence="7 8">
    <name type="scientific">Marssonina brunnea f. sp. multigermtubi (strain MB_m1)</name>
    <name type="common">Marssonina leaf spot fungus</name>
    <dbReference type="NCBI Taxonomy" id="1072389"/>
    <lineage>
        <taxon>Eukaryota</taxon>
        <taxon>Fungi</taxon>
        <taxon>Dikarya</taxon>
        <taxon>Ascomycota</taxon>
        <taxon>Pezizomycotina</taxon>
        <taxon>Leotiomycetes</taxon>
        <taxon>Helotiales</taxon>
        <taxon>Drepanopezizaceae</taxon>
        <taxon>Drepanopeziza</taxon>
    </lineage>
</organism>
<accession>K1XWE1</accession>
<feature type="domain" description="MARVEL" evidence="6">
    <location>
        <begin position="5"/>
        <end position="142"/>
    </location>
</feature>
<dbReference type="eggNOG" id="ENOG502RZW2">
    <property type="taxonomic scope" value="Eukaryota"/>
</dbReference>
<name>K1XWE1_MARBU</name>
<gene>
    <name evidence="7" type="ORF">MBM_04641</name>
</gene>
<evidence type="ECO:0000256" key="2">
    <source>
        <dbReference type="ARBA" id="ARBA00022692"/>
    </source>
</evidence>
<dbReference type="GO" id="GO:0070941">
    <property type="term" value="P:eisosome assembly"/>
    <property type="evidence" value="ECO:0007669"/>
    <property type="project" value="TreeGrafter"/>
</dbReference>
<evidence type="ECO:0000259" key="6">
    <source>
        <dbReference type="Pfam" id="PF01284"/>
    </source>
</evidence>
<dbReference type="GO" id="GO:0032126">
    <property type="term" value="C:eisosome"/>
    <property type="evidence" value="ECO:0007669"/>
    <property type="project" value="TreeGrafter"/>
</dbReference>
<comment type="subcellular location">
    <subcellularLocation>
        <location evidence="1">Membrane</location>
        <topology evidence="1">Multi-pass membrane protein</topology>
    </subcellularLocation>
</comment>
<feature type="transmembrane region" description="Helical" evidence="5">
    <location>
        <begin position="68"/>
        <end position="91"/>
    </location>
</feature>
<evidence type="ECO:0000313" key="8">
    <source>
        <dbReference type="Proteomes" id="UP000006753"/>
    </source>
</evidence>
<dbReference type="Pfam" id="PF01284">
    <property type="entry name" value="MARVEL"/>
    <property type="match status" value="1"/>
</dbReference>
<evidence type="ECO:0000256" key="4">
    <source>
        <dbReference type="ARBA" id="ARBA00023136"/>
    </source>
</evidence>
<dbReference type="HOGENOM" id="CLU_098356_0_0_1"/>
<dbReference type="OrthoDB" id="5423111at2759"/>
<dbReference type="InterPro" id="IPR052649">
    <property type="entry name" value="NCE102-like"/>
</dbReference>
<evidence type="ECO:0000313" key="7">
    <source>
        <dbReference type="EMBL" id="EKD17064.1"/>
    </source>
</evidence>
<dbReference type="PANTHER" id="PTHR28165">
    <property type="entry name" value="NON-CLASSICAL EXPORT PROTEIN 2-RELATED"/>
    <property type="match status" value="1"/>
</dbReference>
<evidence type="ECO:0000256" key="5">
    <source>
        <dbReference type="SAM" id="Phobius"/>
    </source>
</evidence>
<reference evidence="7 8" key="1">
    <citation type="journal article" date="2012" name="BMC Genomics">
        <title>Sequencing the genome of Marssonina brunnea reveals fungus-poplar co-evolution.</title>
        <authorList>
            <person name="Zhu S."/>
            <person name="Cao Y.-Z."/>
            <person name="Jiang C."/>
            <person name="Tan B.-Y."/>
            <person name="Wang Z."/>
            <person name="Feng S."/>
            <person name="Zhang L."/>
            <person name="Su X.-H."/>
            <person name="Brejova B."/>
            <person name="Vinar T."/>
            <person name="Xu M."/>
            <person name="Wang M.-X."/>
            <person name="Zhang S.-G."/>
            <person name="Huang M.-R."/>
            <person name="Wu R."/>
            <person name="Zhou Y."/>
        </authorList>
    </citation>
    <scope>NUCLEOTIDE SEQUENCE [LARGE SCALE GENOMIC DNA]</scope>
    <source>
        <strain evidence="7 8">MB_m1</strain>
    </source>
</reference>
<dbReference type="GO" id="GO:0005886">
    <property type="term" value="C:plasma membrane"/>
    <property type="evidence" value="ECO:0007669"/>
    <property type="project" value="TreeGrafter"/>
</dbReference>
<dbReference type="GO" id="GO:0072659">
    <property type="term" value="P:protein localization to plasma membrane"/>
    <property type="evidence" value="ECO:0007669"/>
    <property type="project" value="TreeGrafter"/>
</dbReference>
<keyword evidence="8" id="KW-1185">Reference proteome</keyword>
<keyword evidence="3 5" id="KW-1133">Transmembrane helix</keyword>
<dbReference type="InParanoid" id="K1XWE1"/>
<dbReference type="FunCoup" id="K1XWE1">
    <property type="interactions" value="82"/>
</dbReference>
<dbReference type="GeneID" id="18760576"/>
<sequence>MASTIQLGLRAFQFLMILLTLSLIGNVIQEAFAGNSSSINYAMFVSVFDMVVILWGLGCAFRPDFGFGFGIVAADALATLFTVIAGIVLAAKLDVHSCGNDSYVLSNPLTNGSNNPRKRCHELQASTAFFWFAFAAFVGSLVMSFMSGGSSFKSPRGGIRQGGPSMSQV</sequence>
<dbReference type="PANTHER" id="PTHR28165:SF1">
    <property type="entry name" value="NON-CLASSICAL EXPORT PROTEIN 2-RELATED"/>
    <property type="match status" value="1"/>
</dbReference>
<feature type="transmembrane region" description="Helical" evidence="5">
    <location>
        <begin position="12"/>
        <end position="29"/>
    </location>
</feature>
<feature type="transmembrane region" description="Helical" evidence="5">
    <location>
        <begin position="41"/>
        <end position="61"/>
    </location>
</feature>